<protein>
    <submittedName>
        <fullName evidence="1">Uncharacterized protein</fullName>
    </submittedName>
</protein>
<comment type="caution">
    <text evidence="1">The sequence shown here is derived from an EMBL/GenBank/DDBJ whole genome shotgun (WGS) entry which is preliminary data.</text>
</comment>
<keyword evidence="2" id="KW-1185">Reference proteome</keyword>
<proteinExistence type="predicted"/>
<dbReference type="EMBL" id="MU154620">
    <property type="protein sequence ID" value="KAF9491416.1"/>
    <property type="molecule type" value="Genomic_DNA"/>
</dbReference>
<dbReference type="AlphaFoldDB" id="A0A9P5ZTA3"/>
<name>A0A9P5ZTA3_PLEER</name>
<sequence>MAPPSRCNTEQKEFLLKHVSSFLEGQKKGRLNKFWVIVDARWFQRWEVVEDATIVDVEERQKAYGKKVASWKKYIRH</sequence>
<reference evidence="1" key="1">
    <citation type="submission" date="2020-11" db="EMBL/GenBank/DDBJ databases">
        <authorList>
            <consortium name="DOE Joint Genome Institute"/>
            <person name="Ahrendt S."/>
            <person name="Riley R."/>
            <person name="Andreopoulos W."/>
            <person name="Labutti K."/>
            <person name="Pangilinan J."/>
            <person name="Ruiz-Duenas F.J."/>
            <person name="Barrasa J.M."/>
            <person name="Sanchez-Garcia M."/>
            <person name="Camarero S."/>
            <person name="Miyauchi S."/>
            <person name="Serrano A."/>
            <person name="Linde D."/>
            <person name="Babiker R."/>
            <person name="Drula E."/>
            <person name="Ayuso-Fernandez I."/>
            <person name="Pacheco R."/>
            <person name="Padilla G."/>
            <person name="Ferreira P."/>
            <person name="Barriuso J."/>
            <person name="Kellner H."/>
            <person name="Castanera R."/>
            <person name="Alfaro M."/>
            <person name="Ramirez L."/>
            <person name="Pisabarro A.G."/>
            <person name="Kuo A."/>
            <person name="Tritt A."/>
            <person name="Lipzen A."/>
            <person name="He G."/>
            <person name="Yan M."/>
            <person name="Ng V."/>
            <person name="Cullen D."/>
            <person name="Martin F."/>
            <person name="Rosso M.-N."/>
            <person name="Henrissat B."/>
            <person name="Hibbett D."/>
            <person name="Martinez A.T."/>
            <person name="Grigoriev I.V."/>
        </authorList>
    </citation>
    <scope>NUCLEOTIDE SEQUENCE</scope>
    <source>
        <strain evidence="1">ATCC 90797</strain>
    </source>
</reference>
<dbReference type="Proteomes" id="UP000807025">
    <property type="component" value="Unassembled WGS sequence"/>
</dbReference>
<accession>A0A9P5ZTA3</accession>
<evidence type="ECO:0000313" key="1">
    <source>
        <dbReference type="EMBL" id="KAF9491416.1"/>
    </source>
</evidence>
<dbReference type="OrthoDB" id="2803783at2759"/>
<organism evidence="1 2">
    <name type="scientific">Pleurotus eryngii</name>
    <name type="common">Boletus of the steppes</name>
    <dbReference type="NCBI Taxonomy" id="5323"/>
    <lineage>
        <taxon>Eukaryota</taxon>
        <taxon>Fungi</taxon>
        <taxon>Dikarya</taxon>
        <taxon>Basidiomycota</taxon>
        <taxon>Agaricomycotina</taxon>
        <taxon>Agaricomycetes</taxon>
        <taxon>Agaricomycetidae</taxon>
        <taxon>Agaricales</taxon>
        <taxon>Pleurotineae</taxon>
        <taxon>Pleurotaceae</taxon>
        <taxon>Pleurotus</taxon>
    </lineage>
</organism>
<gene>
    <name evidence="1" type="ORF">BDN71DRAFT_1510414</name>
</gene>
<evidence type="ECO:0000313" key="2">
    <source>
        <dbReference type="Proteomes" id="UP000807025"/>
    </source>
</evidence>